<organism evidence="2 3">
    <name type="scientific">Streptomyces albospinus</name>
    <dbReference type="NCBI Taxonomy" id="285515"/>
    <lineage>
        <taxon>Bacteria</taxon>
        <taxon>Bacillati</taxon>
        <taxon>Actinomycetota</taxon>
        <taxon>Actinomycetes</taxon>
        <taxon>Kitasatosporales</taxon>
        <taxon>Streptomycetaceae</taxon>
        <taxon>Streptomyces</taxon>
    </lineage>
</organism>
<feature type="compositionally biased region" description="Basic and acidic residues" evidence="1">
    <location>
        <begin position="1"/>
        <end position="10"/>
    </location>
</feature>
<dbReference type="EMBL" id="BMRP01000003">
    <property type="protein sequence ID" value="GGU50260.1"/>
    <property type="molecule type" value="Genomic_DNA"/>
</dbReference>
<sequence length="100" mass="10125">MRGGEFENQRAADSGGGDGDGEGIGHLGGPAHGVLLCSGEGRAGTSPVTLIIKNGTRSDHPAGQLPRDRAGEGGAYCAAGRPFPVWIPQTSEGVLKVRFG</sequence>
<evidence type="ECO:0000313" key="3">
    <source>
        <dbReference type="Proteomes" id="UP000654471"/>
    </source>
</evidence>
<protein>
    <submittedName>
        <fullName evidence="2">Uncharacterized protein</fullName>
    </submittedName>
</protein>
<name>A0ABQ2URL2_9ACTN</name>
<feature type="compositionally biased region" description="Gly residues" evidence="1">
    <location>
        <begin position="14"/>
        <end position="30"/>
    </location>
</feature>
<reference evidence="3" key="1">
    <citation type="journal article" date="2019" name="Int. J. Syst. Evol. Microbiol.">
        <title>The Global Catalogue of Microorganisms (GCM) 10K type strain sequencing project: providing services to taxonomists for standard genome sequencing and annotation.</title>
        <authorList>
            <consortium name="The Broad Institute Genomics Platform"/>
            <consortium name="The Broad Institute Genome Sequencing Center for Infectious Disease"/>
            <person name="Wu L."/>
            <person name="Ma J."/>
        </authorList>
    </citation>
    <scope>NUCLEOTIDE SEQUENCE [LARGE SCALE GENOMIC DNA]</scope>
    <source>
        <strain evidence="3">JCM 3399</strain>
    </source>
</reference>
<keyword evidence="3" id="KW-1185">Reference proteome</keyword>
<proteinExistence type="predicted"/>
<dbReference type="Proteomes" id="UP000654471">
    <property type="component" value="Unassembled WGS sequence"/>
</dbReference>
<feature type="compositionally biased region" description="Basic and acidic residues" evidence="1">
    <location>
        <begin position="56"/>
        <end position="71"/>
    </location>
</feature>
<feature type="region of interest" description="Disordered" evidence="1">
    <location>
        <begin position="52"/>
        <end position="73"/>
    </location>
</feature>
<accession>A0ABQ2URL2</accession>
<feature type="region of interest" description="Disordered" evidence="1">
    <location>
        <begin position="1"/>
        <end position="30"/>
    </location>
</feature>
<evidence type="ECO:0000313" key="2">
    <source>
        <dbReference type="EMBL" id="GGU50260.1"/>
    </source>
</evidence>
<comment type="caution">
    <text evidence="2">The sequence shown here is derived from an EMBL/GenBank/DDBJ whole genome shotgun (WGS) entry which is preliminary data.</text>
</comment>
<gene>
    <name evidence="2" type="ORF">GCM10010211_13180</name>
</gene>
<evidence type="ECO:0000256" key="1">
    <source>
        <dbReference type="SAM" id="MobiDB-lite"/>
    </source>
</evidence>